<protein>
    <recommendedName>
        <fullName evidence="7">Peroxisomal biogenesis factor 11</fullName>
    </recommendedName>
</protein>
<name>A0AAD7GAE4_MYCRO</name>
<gene>
    <name evidence="5" type="ORF">B0H17DRAFT_1080939</name>
</gene>
<dbReference type="GO" id="GO:0005778">
    <property type="term" value="C:peroxisomal membrane"/>
    <property type="evidence" value="ECO:0007669"/>
    <property type="project" value="UniProtKB-SubCell"/>
</dbReference>
<keyword evidence="1" id="KW-0962">Peroxisome biogenesis</keyword>
<comment type="subcellular location">
    <subcellularLocation>
        <location evidence="4">Peroxisome membrane</location>
    </subcellularLocation>
</comment>
<evidence type="ECO:0000313" key="6">
    <source>
        <dbReference type="Proteomes" id="UP001221757"/>
    </source>
</evidence>
<dbReference type="GO" id="GO:0016559">
    <property type="term" value="P:peroxisome fission"/>
    <property type="evidence" value="ECO:0007669"/>
    <property type="project" value="InterPro"/>
</dbReference>
<comment type="caution">
    <text evidence="5">The sequence shown here is derived from an EMBL/GenBank/DDBJ whole genome shotgun (WGS) entry which is preliminary data.</text>
</comment>
<keyword evidence="3" id="KW-0576">Peroxisome</keyword>
<dbReference type="PANTHER" id="PTHR12652:SF25">
    <property type="entry name" value="MICROBODY (PEROXISOME) PROLIFERATION PROTEIN PEROXIN 11C (EUROFUNG)"/>
    <property type="match status" value="1"/>
</dbReference>
<proteinExistence type="predicted"/>
<sequence>MNYSEKNPRPLAIDDLLLGFVGANTPPSQTLDHALRFFSTWSGTDKLMMTSQYTAKLVAPLLLYRAELQFRAGKRAQPISLTNEGLYKFASQLSLARRIMGFWGLLGIFRGLSALERSPPESRLALNLQRLQGLSMIAFYPLEYISFFSASFAPLLRISPVASMKAQLWSVRAWGIYVALKVAELCNEWCGLVETERTATEDALKAIKKRKRAILYQLAANISRLPVIMHWSVVGGIYQSDLWTNGLSLISALAAFRGGWESSRVPAPMR</sequence>
<keyword evidence="2" id="KW-0472">Membrane</keyword>
<dbReference type="EMBL" id="JARKIE010000148">
    <property type="protein sequence ID" value="KAJ7675496.1"/>
    <property type="molecule type" value="Genomic_DNA"/>
</dbReference>
<dbReference type="PANTHER" id="PTHR12652">
    <property type="entry name" value="PEROXISOMAL BIOGENESIS FACTOR 11"/>
    <property type="match status" value="1"/>
</dbReference>
<dbReference type="Pfam" id="PF05648">
    <property type="entry name" value="PEX11"/>
    <property type="match status" value="1"/>
</dbReference>
<evidence type="ECO:0000256" key="3">
    <source>
        <dbReference type="ARBA" id="ARBA00023140"/>
    </source>
</evidence>
<organism evidence="5 6">
    <name type="scientific">Mycena rosella</name>
    <name type="common">Pink bonnet</name>
    <name type="synonym">Agaricus rosellus</name>
    <dbReference type="NCBI Taxonomy" id="1033263"/>
    <lineage>
        <taxon>Eukaryota</taxon>
        <taxon>Fungi</taxon>
        <taxon>Dikarya</taxon>
        <taxon>Basidiomycota</taxon>
        <taxon>Agaricomycotina</taxon>
        <taxon>Agaricomycetes</taxon>
        <taxon>Agaricomycetidae</taxon>
        <taxon>Agaricales</taxon>
        <taxon>Marasmiineae</taxon>
        <taxon>Mycenaceae</taxon>
        <taxon>Mycena</taxon>
    </lineage>
</organism>
<evidence type="ECO:0000256" key="4">
    <source>
        <dbReference type="ARBA" id="ARBA00046271"/>
    </source>
</evidence>
<evidence type="ECO:0000256" key="2">
    <source>
        <dbReference type="ARBA" id="ARBA00023136"/>
    </source>
</evidence>
<evidence type="ECO:0008006" key="7">
    <source>
        <dbReference type="Google" id="ProtNLM"/>
    </source>
</evidence>
<evidence type="ECO:0000256" key="1">
    <source>
        <dbReference type="ARBA" id="ARBA00022593"/>
    </source>
</evidence>
<accession>A0AAD7GAE4</accession>
<dbReference type="Proteomes" id="UP001221757">
    <property type="component" value="Unassembled WGS sequence"/>
</dbReference>
<reference evidence="5" key="1">
    <citation type="submission" date="2023-03" db="EMBL/GenBank/DDBJ databases">
        <title>Massive genome expansion in bonnet fungi (Mycena s.s.) driven by repeated elements and novel gene families across ecological guilds.</title>
        <authorList>
            <consortium name="Lawrence Berkeley National Laboratory"/>
            <person name="Harder C.B."/>
            <person name="Miyauchi S."/>
            <person name="Viragh M."/>
            <person name="Kuo A."/>
            <person name="Thoen E."/>
            <person name="Andreopoulos B."/>
            <person name="Lu D."/>
            <person name="Skrede I."/>
            <person name="Drula E."/>
            <person name="Henrissat B."/>
            <person name="Morin E."/>
            <person name="Kohler A."/>
            <person name="Barry K."/>
            <person name="LaButti K."/>
            <person name="Morin E."/>
            <person name="Salamov A."/>
            <person name="Lipzen A."/>
            <person name="Mereny Z."/>
            <person name="Hegedus B."/>
            <person name="Baldrian P."/>
            <person name="Stursova M."/>
            <person name="Weitz H."/>
            <person name="Taylor A."/>
            <person name="Grigoriev I.V."/>
            <person name="Nagy L.G."/>
            <person name="Martin F."/>
            <person name="Kauserud H."/>
        </authorList>
    </citation>
    <scope>NUCLEOTIDE SEQUENCE</scope>
    <source>
        <strain evidence="5">CBHHK067</strain>
    </source>
</reference>
<dbReference type="InterPro" id="IPR008733">
    <property type="entry name" value="PEX11"/>
</dbReference>
<evidence type="ECO:0000313" key="5">
    <source>
        <dbReference type="EMBL" id="KAJ7675496.1"/>
    </source>
</evidence>
<keyword evidence="6" id="KW-1185">Reference proteome</keyword>
<dbReference type="AlphaFoldDB" id="A0AAD7GAE4"/>